<dbReference type="RefSeq" id="WP_200392998.1">
    <property type="nucleotide sequence ID" value="NZ_JAENIO010000062.1"/>
</dbReference>
<proteinExistence type="predicted"/>
<comment type="caution">
    <text evidence="2">The sequence shown here is derived from an EMBL/GenBank/DDBJ whole genome shotgun (WGS) entry which is preliminary data.</text>
</comment>
<evidence type="ECO:0000313" key="3">
    <source>
        <dbReference type="Proteomes" id="UP000604083"/>
    </source>
</evidence>
<accession>A0A934VNZ0</accession>
<evidence type="ECO:0000313" key="2">
    <source>
        <dbReference type="EMBL" id="MBK1835561.1"/>
    </source>
</evidence>
<dbReference type="AlphaFoldDB" id="A0A934VNZ0"/>
<keyword evidence="3" id="KW-1185">Reference proteome</keyword>
<dbReference type="EMBL" id="JAENIO010000062">
    <property type="protein sequence ID" value="MBK1835561.1"/>
    <property type="molecule type" value="Genomic_DNA"/>
</dbReference>
<sequence length="221" mass="24785">MKLTLSLLLACVTIATGIPMVPNSLSPDGKIYAVMDIDRDPEISPEWKGDSFPRIEITQKSTGRILASIEYFGSPGDDARPLREHVRVSWRPDSKAFGITIDDRFYSSCVVYVTNLEGQFVKAPSLPSDYEKMTGFPAPNAEDLRPRGREQVIGWDKEGLLIYSIFLSPLPSFNGKDPLQHTVYLNITPDSVRVVRVEHEEGEWKNGDWIPTKAEQTTEAD</sequence>
<gene>
    <name evidence="2" type="ORF">JIN78_15950</name>
</gene>
<organism evidence="2 3">
    <name type="scientific">Roseibacillus ishigakijimensis</name>
    <dbReference type="NCBI Taxonomy" id="454146"/>
    <lineage>
        <taxon>Bacteria</taxon>
        <taxon>Pseudomonadati</taxon>
        <taxon>Verrucomicrobiota</taxon>
        <taxon>Verrucomicrobiia</taxon>
        <taxon>Verrucomicrobiales</taxon>
        <taxon>Verrucomicrobiaceae</taxon>
        <taxon>Roseibacillus</taxon>
    </lineage>
</organism>
<feature type="chain" id="PRO_5037128105" evidence="1">
    <location>
        <begin position="18"/>
        <end position="221"/>
    </location>
</feature>
<dbReference type="Proteomes" id="UP000604083">
    <property type="component" value="Unassembled WGS sequence"/>
</dbReference>
<evidence type="ECO:0000256" key="1">
    <source>
        <dbReference type="SAM" id="SignalP"/>
    </source>
</evidence>
<name>A0A934VNZ0_9BACT</name>
<feature type="signal peptide" evidence="1">
    <location>
        <begin position="1"/>
        <end position="17"/>
    </location>
</feature>
<protein>
    <submittedName>
        <fullName evidence="2">Uncharacterized protein</fullName>
    </submittedName>
</protein>
<reference evidence="2" key="1">
    <citation type="submission" date="2021-01" db="EMBL/GenBank/DDBJ databases">
        <title>Modified the classification status of verrucomicrobia.</title>
        <authorList>
            <person name="Feng X."/>
        </authorList>
    </citation>
    <scope>NUCLEOTIDE SEQUENCE</scope>
    <source>
        <strain evidence="2">KCTC 12986</strain>
    </source>
</reference>
<keyword evidence="1" id="KW-0732">Signal</keyword>